<dbReference type="KEGG" id="swp:swp_3576"/>
<keyword evidence="2" id="KW-1185">Reference proteome</keyword>
<proteinExistence type="predicted"/>
<evidence type="ECO:0000313" key="1">
    <source>
        <dbReference type="EMBL" id="ACJ30267.1"/>
    </source>
</evidence>
<gene>
    <name evidence="1" type="ordered locus">swp_3576</name>
</gene>
<dbReference type="Proteomes" id="UP000000753">
    <property type="component" value="Chromosome"/>
</dbReference>
<protein>
    <submittedName>
        <fullName evidence="1">Uncharacterized protein</fullName>
    </submittedName>
</protein>
<dbReference type="AlphaFoldDB" id="B8CQD8"/>
<name>B8CQD8_SHEPW</name>
<dbReference type="HOGENOM" id="CLU_3316888_0_0_6"/>
<organism evidence="1 2">
    <name type="scientific">Shewanella piezotolerans (strain WP3 / JCM 13877)</name>
    <dbReference type="NCBI Taxonomy" id="225849"/>
    <lineage>
        <taxon>Bacteria</taxon>
        <taxon>Pseudomonadati</taxon>
        <taxon>Pseudomonadota</taxon>
        <taxon>Gammaproteobacteria</taxon>
        <taxon>Alteromonadales</taxon>
        <taxon>Shewanellaceae</taxon>
        <taxon>Shewanella</taxon>
    </lineage>
</organism>
<evidence type="ECO:0000313" key="2">
    <source>
        <dbReference type="Proteomes" id="UP000000753"/>
    </source>
</evidence>
<reference evidence="1 2" key="1">
    <citation type="journal article" date="2008" name="PLoS ONE">
        <title>Environmental adaptation: genomic analysis of the piezotolerant and psychrotolerant deep-sea iron reducing bacterium Shewanella piezotolerans WP3.</title>
        <authorList>
            <person name="Wang F."/>
            <person name="Wang J."/>
            <person name="Jian H."/>
            <person name="Zhang B."/>
            <person name="Li S."/>
            <person name="Wang F."/>
            <person name="Zeng X."/>
            <person name="Gao L."/>
            <person name="Bartlett D.H."/>
            <person name="Yu J."/>
            <person name="Hu S."/>
            <person name="Xiao X."/>
        </authorList>
    </citation>
    <scope>NUCLEOTIDE SEQUENCE [LARGE SCALE GENOMIC DNA]</scope>
    <source>
        <strain evidence="2">WP3 / JCM 13877</strain>
    </source>
</reference>
<dbReference type="EMBL" id="CP000472">
    <property type="protein sequence ID" value="ACJ30267.1"/>
    <property type="molecule type" value="Genomic_DNA"/>
</dbReference>
<accession>B8CQD8</accession>
<sequence>MSAKGTDGIGSAGCALVKLALLSALNGFPAIANQASFGN</sequence>